<dbReference type="Proteomes" id="UP000487117">
    <property type="component" value="Unassembled WGS sequence"/>
</dbReference>
<accession>A0A7V8FHF5</accession>
<name>A0A7V8FHF5_STEMA</name>
<organism evidence="1 2">
    <name type="scientific">Stenotrophomonas maltophilia</name>
    <name type="common">Pseudomonas maltophilia</name>
    <name type="synonym">Xanthomonas maltophilia</name>
    <dbReference type="NCBI Taxonomy" id="40324"/>
    <lineage>
        <taxon>Bacteria</taxon>
        <taxon>Pseudomonadati</taxon>
        <taxon>Pseudomonadota</taxon>
        <taxon>Gammaproteobacteria</taxon>
        <taxon>Lysobacterales</taxon>
        <taxon>Lysobacteraceae</taxon>
        <taxon>Stenotrophomonas</taxon>
        <taxon>Stenotrophomonas maltophilia group</taxon>
    </lineage>
</organism>
<proteinExistence type="predicted"/>
<dbReference type="AlphaFoldDB" id="A0A7V8FHF5"/>
<dbReference type="EMBL" id="WNDS01000002">
    <property type="protein sequence ID" value="KAF1015819.1"/>
    <property type="molecule type" value="Genomic_DNA"/>
</dbReference>
<evidence type="ECO:0000313" key="2">
    <source>
        <dbReference type="Proteomes" id="UP000487117"/>
    </source>
</evidence>
<sequence length="87" mass="8537">MIVTVTQAADGWFVTPPPAGGGGPWARGADAYDAAVALAQAHHRRGGNAVVRVAALGSSVDVLRLVSAGSPVSPASTDDVVSLASAS</sequence>
<evidence type="ECO:0000313" key="1">
    <source>
        <dbReference type="EMBL" id="KAF1015819.1"/>
    </source>
</evidence>
<protein>
    <submittedName>
        <fullName evidence="1">Uncharacterized protein</fullName>
    </submittedName>
</protein>
<comment type="caution">
    <text evidence="1">The sequence shown here is derived from an EMBL/GenBank/DDBJ whole genome shotgun (WGS) entry which is preliminary data.</text>
</comment>
<reference evidence="2" key="1">
    <citation type="journal article" date="2020" name="MBio">
        <title>Horizontal gene transfer to a defensive symbiont with a reduced genome amongst a multipartite beetle microbiome.</title>
        <authorList>
            <person name="Waterworth S.C."/>
            <person name="Florez L.V."/>
            <person name="Rees E.R."/>
            <person name="Hertweck C."/>
            <person name="Kaltenpoth M."/>
            <person name="Kwan J.C."/>
        </authorList>
    </citation>
    <scope>NUCLEOTIDE SEQUENCE [LARGE SCALE GENOMIC DNA]</scope>
</reference>
<gene>
    <name evidence="1" type="ORF">GAK31_01298</name>
</gene>